<dbReference type="AlphaFoldDB" id="M3BQ05"/>
<dbReference type="eggNOG" id="ENOG502RZJU">
    <property type="taxonomic scope" value="Eukaryota"/>
</dbReference>
<sequence length="178" mass="20294">MPSGKDRLYVALYARGGQSKMPTLEDTYHWALIVGPKDETSGRGWRFHAKEGLKQDGTMGWIFEEKEIPLGATQMLLVRICVGKVEKNSRLKEILRNVPIRDSVAGWNCVYWVVEALKRLQEDGKAMGTSELDWTKLRNTAMAYIERKKQEHRFDGRGSFDMSKPATYDLLEGAETIP</sequence>
<dbReference type="HOGENOM" id="CLU_095770_2_0_1"/>
<dbReference type="InterPro" id="IPR054208">
    <property type="entry name" value="DUF6914"/>
</dbReference>
<dbReference type="OMA" id="GWNCVSW"/>
<accession>M3BQ05</accession>
<dbReference type="GeneID" id="27907760"/>
<evidence type="ECO:0000313" key="1">
    <source>
        <dbReference type="EMBL" id="EMF08243.1"/>
    </source>
</evidence>
<name>M3BQ05_SPHMS</name>
<keyword evidence="2" id="KW-1185">Reference proteome</keyword>
<organism evidence="1 2">
    <name type="scientific">Sphaerulina musiva (strain SO2202)</name>
    <name type="common">Poplar stem canker fungus</name>
    <name type="synonym">Septoria musiva</name>
    <dbReference type="NCBI Taxonomy" id="692275"/>
    <lineage>
        <taxon>Eukaryota</taxon>
        <taxon>Fungi</taxon>
        <taxon>Dikarya</taxon>
        <taxon>Ascomycota</taxon>
        <taxon>Pezizomycotina</taxon>
        <taxon>Dothideomycetes</taxon>
        <taxon>Dothideomycetidae</taxon>
        <taxon>Mycosphaerellales</taxon>
        <taxon>Mycosphaerellaceae</taxon>
        <taxon>Sphaerulina</taxon>
    </lineage>
</organism>
<dbReference type="EMBL" id="KB456271">
    <property type="protein sequence ID" value="EMF08243.1"/>
    <property type="molecule type" value="Genomic_DNA"/>
</dbReference>
<dbReference type="Pfam" id="PF21858">
    <property type="entry name" value="DUF6914"/>
    <property type="match status" value="1"/>
</dbReference>
<evidence type="ECO:0000313" key="2">
    <source>
        <dbReference type="Proteomes" id="UP000016931"/>
    </source>
</evidence>
<gene>
    <name evidence="1" type="ORF">SEPMUDRAFT_93704</name>
</gene>
<dbReference type="RefSeq" id="XP_016756364.1">
    <property type="nucleotide sequence ID" value="XM_016910623.1"/>
</dbReference>
<proteinExistence type="predicted"/>
<reference evidence="1 2" key="1">
    <citation type="journal article" date="2012" name="PLoS Pathog.">
        <title>Diverse lifestyles and strategies of plant pathogenesis encoded in the genomes of eighteen Dothideomycetes fungi.</title>
        <authorList>
            <person name="Ohm R.A."/>
            <person name="Feau N."/>
            <person name="Henrissat B."/>
            <person name="Schoch C.L."/>
            <person name="Horwitz B.A."/>
            <person name="Barry K.W."/>
            <person name="Condon B.J."/>
            <person name="Copeland A.C."/>
            <person name="Dhillon B."/>
            <person name="Glaser F."/>
            <person name="Hesse C.N."/>
            <person name="Kosti I."/>
            <person name="LaButti K."/>
            <person name="Lindquist E.A."/>
            <person name="Lucas S."/>
            <person name="Salamov A.A."/>
            <person name="Bradshaw R.E."/>
            <person name="Ciuffetti L."/>
            <person name="Hamelin R.C."/>
            <person name="Kema G.H.J."/>
            <person name="Lawrence C."/>
            <person name="Scott J.A."/>
            <person name="Spatafora J.W."/>
            <person name="Turgeon B.G."/>
            <person name="de Wit P.J.G.M."/>
            <person name="Zhong S."/>
            <person name="Goodwin S.B."/>
            <person name="Grigoriev I.V."/>
        </authorList>
    </citation>
    <scope>NUCLEOTIDE SEQUENCE [LARGE SCALE GENOMIC DNA]</scope>
    <source>
        <strain evidence="1 2">SO2202</strain>
    </source>
</reference>
<protein>
    <submittedName>
        <fullName evidence="1">Uncharacterized protein</fullName>
    </submittedName>
</protein>
<dbReference type="Proteomes" id="UP000016931">
    <property type="component" value="Unassembled WGS sequence"/>
</dbReference>